<dbReference type="InterPro" id="IPR057670">
    <property type="entry name" value="SH3_retrovirus"/>
</dbReference>
<dbReference type="EMBL" id="BQNB010011253">
    <property type="protein sequence ID" value="GJS88169.1"/>
    <property type="molecule type" value="Genomic_DNA"/>
</dbReference>
<reference evidence="3" key="1">
    <citation type="journal article" date="2022" name="Int. J. Mol. Sci.">
        <title>Draft Genome of Tanacetum Coccineum: Genomic Comparison of Closely Related Tanacetum-Family Plants.</title>
        <authorList>
            <person name="Yamashiro T."/>
            <person name="Shiraishi A."/>
            <person name="Nakayama K."/>
            <person name="Satake H."/>
        </authorList>
    </citation>
    <scope>NUCLEOTIDE SEQUENCE</scope>
</reference>
<feature type="domain" description="Integrase catalytic" evidence="2">
    <location>
        <begin position="929"/>
        <end position="1095"/>
    </location>
</feature>
<gene>
    <name evidence="3" type="ORF">Tco_0770805</name>
</gene>
<name>A0ABQ4ZD90_9ASTR</name>
<feature type="region of interest" description="Disordered" evidence="1">
    <location>
        <begin position="1231"/>
        <end position="1264"/>
    </location>
</feature>
<dbReference type="InterPro" id="IPR012337">
    <property type="entry name" value="RNaseH-like_sf"/>
</dbReference>
<evidence type="ECO:0000259" key="2">
    <source>
        <dbReference type="PROSITE" id="PS50994"/>
    </source>
</evidence>
<feature type="region of interest" description="Disordered" evidence="1">
    <location>
        <begin position="188"/>
        <end position="208"/>
    </location>
</feature>
<keyword evidence="4" id="KW-1185">Reference proteome</keyword>
<dbReference type="Pfam" id="PF13976">
    <property type="entry name" value="gag_pre-integrs"/>
    <property type="match status" value="1"/>
</dbReference>
<feature type="compositionally biased region" description="Polar residues" evidence="1">
    <location>
        <begin position="197"/>
        <end position="208"/>
    </location>
</feature>
<reference evidence="3" key="2">
    <citation type="submission" date="2022-01" db="EMBL/GenBank/DDBJ databases">
        <authorList>
            <person name="Yamashiro T."/>
            <person name="Shiraishi A."/>
            <person name="Satake H."/>
            <person name="Nakayama K."/>
        </authorList>
    </citation>
    <scope>NUCLEOTIDE SEQUENCE</scope>
</reference>
<dbReference type="Pfam" id="PF25597">
    <property type="entry name" value="SH3_retrovirus"/>
    <property type="match status" value="1"/>
</dbReference>
<dbReference type="Gene3D" id="3.30.420.10">
    <property type="entry name" value="Ribonuclease H-like superfamily/Ribonuclease H"/>
    <property type="match status" value="1"/>
</dbReference>
<dbReference type="InterPro" id="IPR025724">
    <property type="entry name" value="GAG-pre-integrase_dom"/>
</dbReference>
<protein>
    <submittedName>
        <fullName evidence="3">Ribonuclease H-like domain-containing protein</fullName>
    </submittedName>
</protein>
<dbReference type="PANTHER" id="PTHR42648">
    <property type="entry name" value="TRANSPOSASE, PUTATIVE-RELATED"/>
    <property type="match status" value="1"/>
</dbReference>
<feature type="region of interest" description="Disordered" evidence="1">
    <location>
        <begin position="294"/>
        <end position="317"/>
    </location>
</feature>
<sequence length="1264" mass="141994">MCSFASSLSEPLNVFSRIPVQVLYNRYIVSNGGGYAVLIIWIEYDVLDGKLDTPYTAEVDTPYSAIDQNSLQDYALWEVIKNGNSFKPKTLVSANTDGTSTLTISGPVTTEKKIQKRNDVKARSILLMALPNENQLTFNQHKDAKTLFEAIQSRFCSNDATKKTQKTSSSESLDSIFNRLQKIVKRSVSSSSNSGSQNMAFVSTPGSTNEDTAYVQVSTASAASTNDNAASLSNAIVYAFLANQPNGSQLAHEDLEQIHDDDLKEMDLKWQLTLLSMRARKFYQRARKKITINGGDTAGFDKTKGPRSYDQGSRSQDNLRRTVKIEDTSSKAMVAIDGAGFNWSCMAEEEVPTNMALMAFSDSKVYNDKTCSNTCLKSFETLKTQYDNLRIEFNKYEFDLANYKRGLASIEEQLFFYKKNEVMFTDQIVVLKRDASFNESEIIALKIQIEKLKKDKEDNLIKIDNYENASKSLDKLIGSQLTDNNRKCVGYNAVPPPPTGLFAPPTIDLSSSGLKEFKQQFEGYSVKVNKSACENSSTKIKKTLDAPIIEDWVSDSDEDESEEIVTKKVQHKPEQDNKPRNVRQNPRYNSAKRNEMKTQRLGVGFQFSPKACFVCGSFSHLIKDCDFYDKKVVQKPVLNNVQKGTGQMEGRPVWNNSLRTNHQNFSNSRRNFTPTVVLTKSGKVPIDTARQSSSRAAVPVSIAKPINTVAPKSFVNINSVNTAKTKQVKIAVGKQGINVVKPSASWVWRPKSNVIDHISKTNGSYICSSKGGRITGKGNIRTENLDFEDVCFVKELKFNLFSVLQMCDKKNNVLFTETECLILSPDFKLPDENQVMLKIPRKDNMYSFDLKNIVPSKGLTCLIAKATNDESKLWHRRLGHINFKTMNKLVKGNLVRGLPSKIFENDYTCVACQKGKQHKATCKSKLVNTISQPLQVLHMDLFGPTFVKSIMGKMYCLVITDDYSRFSWVFFLAKKDETSGILKNFITGIENQLNYKVKVIRCDNGTEFKNYEMSQFCGIKGIKNEFSNARTPQQNGVAERKNRTLIEAARTMLADSLLPIPFWAEPVNTACYVQNKVLVTKPHSKTPYELLLRRTPTMSFMRPFGCLVTILNTLDHLGKFDGKADKGVLVGYSINSKAFRVYNHRTMIVEENLHVNFLENKSNIAGNRLEWLFDIDSLTNTMNYQPVSAGNRTNGNAGIESNFDARQAGKEKVTDQEYILLPMMHTSSYVPLSPEEDVSSLNDDAADKKTEQDSAIKKSPNLDE</sequence>
<feature type="compositionally biased region" description="Basic and acidic residues" evidence="1">
    <location>
        <begin position="1245"/>
        <end position="1256"/>
    </location>
</feature>
<dbReference type="InterPro" id="IPR039537">
    <property type="entry name" value="Retrotran_Ty1/copia-like"/>
</dbReference>
<evidence type="ECO:0000256" key="1">
    <source>
        <dbReference type="SAM" id="MobiDB-lite"/>
    </source>
</evidence>
<feature type="region of interest" description="Disordered" evidence="1">
    <location>
        <begin position="555"/>
        <end position="595"/>
    </location>
</feature>
<dbReference type="Pfam" id="PF00665">
    <property type="entry name" value="rve"/>
    <property type="match status" value="1"/>
</dbReference>
<comment type="caution">
    <text evidence="3">The sequence shown here is derived from an EMBL/GenBank/DDBJ whole genome shotgun (WGS) entry which is preliminary data.</text>
</comment>
<dbReference type="PANTHER" id="PTHR42648:SF32">
    <property type="entry name" value="RIBONUCLEASE H-LIKE DOMAIN, GAG-PRE-INTEGRASE DOMAIN PROTEIN-RELATED"/>
    <property type="match status" value="1"/>
</dbReference>
<evidence type="ECO:0000313" key="4">
    <source>
        <dbReference type="Proteomes" id="UP001151760"/>
    </source>
</evidence>
<dbReference type="PROSITE" id="PS50994">
    <property type="entry name" value="INTEGRASE"/>
    <property type="match status" value="1"/>
</dbReference>
<organism evidence="3 4">
    <name type="scientific">Tanacetum coccineum</name>
    <dbReference type="NCBI Taxonomy" id="301880"/>
    <lineage>
        <taxon>Eukaryota</taxon>
        <taxon>Viridiplantae</taxon>
        <taxon>Streptophyta</taxon>
        <taxon>Embryophyta</taxon>
        <taxon>Tracheophyta</taxon>
        <taxon>Spermatophyta</taxon>
        <taxon>Magnoliopsida</taxon>
        <taxon>eudicotyledons</taxon>
        <taxon>Gunneridae</taxon>
        <taxon>Pentapetalae</taxon>
        <taxon>asterids</taxon>
        <taxon>campanulids</taxon>
        <taxon>Asterales</taxon>
        <taxon>Asteraceae</taxon>
        <taxon>Asteroideae</taxon>
        <taxon>Anthemideae</taxon>
        <taxon>Anthemidinae</taxon>
        <taxon>Tanacetum</taxon>
    </lineage>
</organism>
<dbReference type="SUPFAM" id="SSF53098">
    <property type="entry name" value="Ribonuclease H-like"/>
    <property type="match status" value="1"/>
</dbReference>
<dbReference type="Proteomes" id="UP001151760">
    <property type="component" value="Unassembled WGS sequence"/>
</dbReference>
<accession>A0ABQ4ZD90</accession>
<dbReference type="InterPro" id="IPR001584">
    <property type="entry name" value="Integrase_cat-core"/>
</dbReference>
<evidence type="ECO:0000313" key="3">
    <source>
        <dbReference type="EMBL" id="GJS88169.1"/>
    </source>
</evidence>
<proteinExistence type="predicted"/>
<dbReference type="InterPro" id="IPR036397">
    <property type="entry name" value="RNaseH_sf"/>
</dbReference>